<organism evidence="3 4">
    <name type="scientific">Cyclostephanos tholiformis</name>
    <dbReference type="NCBI Taxonomy" id="382380"/>
    <lineage>
        <taxon>Eukaryota</taxon>
        <taxon>Sar</taxon>
        <taxon>Stramenopiles</taxon>
        <taxon>Ochrophyta</taxon>
        <taxon>Bacillariophyta</taxon>
        <taxon>Coscinodiscophyceae</taxon>
        <taxon>Thalassiosirophycidae</taxon>
        <taxon>Stephanodiscales</taxon>
        <taxon>Stephanodiscaceae</taxon>
        <taxon>Cyclostephanos</taxon>
    </lineage>
</organism>
<feature type="transmembrane region" description="Helical" evidence="1">
    <location>
        <begin position="119"/>
        <end position="140"/>
    </location>
</feature>
<dbReference type="EMBL" id="JALLPB020000182">
    <property type="protein sequence ID" value="KAL3815810.1"/>
    <property type="molecule type" value="Genomic_DNA"/>
</dbReference>
<evidence type="ECO:0000313" key="3">
    <source>
        <dbReference type="EMBL" id="KAL3815810.1"/>
    </source>
</evidence>
<keyword evidence="4" id="KW-1185">Reference proteome</keyword>
<comment type="caution">
    <text evidence="3">The sequence shown here is derived from an EMBL/GenBank/DDBJ whole genome shotgun (WGS) entry which is preliminary data.</text>
</comment>
<dbReference type="EMBL" id="JALLPB020000182">
    <property type="protein sequence ID" value="KAL3815809.1"/>
    <property type="molecule type" value="Genomic_DNA"/>
</dbReference>
<protein>
    <submittedName>
        <fullName evidence="3">Uncharacterized protein</fullName>
    </submittedName>
</protein>
<gene>
    <name evidence="2" type="ORF">ACHAXA_010743</name>
    <name evidence="3" type="ORF">ACHAXA_010744</name>
</gene>
<evidence type="ECO:0000256" key="1">
    <source>
        <dbReference type="SAM" id="Phobius"/>
    </source>
</evidence>
<accession>A0ABD3RS81</accession>
<evidence type="ECO:0000313" key="2">
    <source>
        <dbReference type="EMBL" id="KAL3815809.1"/>
    </source>
</evidence>
<dbReference type="Proteomes" id="UP001530377">
    <property type="component" value="Unassembled WGS sequence"/>
</dbReference>
<keyword evidence="1" id="KW-0812">Transmembrane</keyword>
<sequence length="141" mass="15196">MVWIFLGMTRHGHTKRLVAMWTERAANFGELLSGCRSAPPDFNAIATVAFGTLWEKASGSSKSDGSSSHSTASGGLYFCVVIPILIPIPIPVSISPMIELAFAPQSKLLLGRCGLVQKHLWVNCGGCSIALLMTTINVWYD</sequence>
<keyword evidence="1" id="KW-1133">Transmembrane helix</keyword>
<reference evidence="3 4" key="1">
    <citation type="submission" date="2024-10" db="EMBL/GenBank/DDBJ databases">
        <title>Updated reference genomes for cyclostephanoid diatoms.</title>
        <authorList>
            <person name="Roberts W.R."/>
            <person name="Alverson A.J."/>
        </authorList>
    </citation>
    <scope>NUCLEOTIDE SEQUENCE [LARGE SCALE GENOMIC DNA]</scope>
    <source>
        <strain evidence="3 4">AJA228-03</strain>
    </source>
</reference>
<proteinExistence type="predicted"/>
<feature type="transmembrane region" description="Helical" evidence="1">
    <location>
        <begin position="75"/>
        <end position="98"/>
    </location>
</feature>
<evidence type="ECO:0000313" key="4">
    <source>
        <dbReference type="Proteomes" id="UP001530377"/>
    </source>
</evidence>
<keyword evidence="1" id="KW-0472">Membrane</keyword>
<dbReference type="AlphaFoldDB" id="A0ABD3RS81"/>
<name>A0ABD3RS81_9STRA</name>